<dbReference type="PANTHER" id="PTHR31043">
    <property type="entry name" value="NEPHROCYSTIN-4"/>
    <property type="match status" value="1"/>
</dbReference>
<evidence type="ECO:0000313" key="2">
    <source>
        <dbReference type="EMBL" id="KAK3257716.1"/>
    </source>
</evidence>
<sequence length="203" mass="21544">MQQQALFALICCSKAYAVDLFQSDDTVSSLLTAYHDSGLAHRALSIDVFDGDSVLQHGTITVDLRGLLRQGREFSEVLLECPVLDHREAMPEEAARNRRRRGALRAAQGISASTNGLEPASGSGAVARGTLLLRAINIGRTDEAYSRQPAAGVNLPPGQRVAVKPAQPGTAVHKTRVRAVPESGGTVAAELQANLLAPSQRAE</sequence>
<dbReference type="GO" id="GO:0097730">
    <property type="term" value="C:non-motile cilium"/>
    <property type="evidence" value="ECO:0007669"/>
    <property type="project" value="InterPro"/>
</dbReference>
<dbReference type="EMBL" id="LGRX02020200">
    <property type="protein sequence ID" value="KAK3257716.1"/>
    <property type="molecule type" value="Genomic_DNA"/>
</dbReference>
<protein>
    <recommendedName>
        <fullName evidence="1">NPHP4 C2-like domain-containing protein</fullName>
    </recommendedName>
</protein>
<accession>A0AAE0KR44</accession>
<keyword evidence="3" id="KW-1185">Reference proteome</keyword>
<dbReference type="AlphaFoldDB" id="A0AAE0KR44"/>
<dbReference type="GO" id="GO:0090090">
    <property type="term" value="P:negative regulation of canonical Wnt signaling pathway"/>
    <property type="evidence" value="ECO:0007669"/>
    <property type="project" value="InterPro"/>
</dbReference>
<organism evidence="2 3">
    <name type="scientific">Cymbomonas tetramitiformis</name>
    <dbReference type="NCBI Taxonomy" id="36881"/>
    <lineage>
        <taxon>Eukaryota</taxon>
        <taxon>Viridiplantae</taxon>
        <taxon>Chlorophyta</taxon>
        <taxon>Pyramimonadophyceae</taxon>
        <taxon>Pyramimonadales</taxon>
        <taxon>Pyramimonadaceae</taxon>
        <taxon>Cymbomonas</taxon>
    </lineage>
</organism>
<reference evidence="2 3" key="1">
    <citation type="journal article" date="2015" name="Genome Biol. Evol.">
        <title>Comparative Genomics of a Bacterivorous Green Alga Reveals Evolutionary Causalities and Consequences of Phago-Mixotrophic Mode of Nutrition.</title>
        <authorList>
            <person name="Burns J.A."/>
            <person name="Paasch A."/>
            <person name="Narechania A."/>
            <person name="Kim E."/>
        </authorList>
    </citation>
    <scope>NUCLEOTIDE SEQUENCE [LARGE SCALE GENOMIC DNA]</scope>
    <source>
        <strain evidence="2 3">PLY_AMNH</strain>
    </source>
</reference>
<feature type="domain" description="NPHP4 C2-like" evidence="1">
    <location>
        <begin position="39"/>
        <end position="85"/>
    </location>
</feature>
<feature type="non-terminal residue" evidence="2">
    <location>
        <position position="203"/>
    </location>
</feature>
<dbReference type="InterPro" id="IPR029775">
    <property type="entry name" value="NPHP4"/>
</dbReference>
<dbReference type="PANTHER" id="PTHR31043:SF3">
    <property type="entry name" value="NEPHROCYSTIN-4"/>
    <property type="match status" value="1"/>
</dbReference>
<evidence type="ECO:0000259" key="1">
    <source>
        <dbReference type="Pfam" id="PF26186"/>
    </source>
</evidence>
<comment type="caution">
    <text evidence="2">The sequence shown here is derived from an EMBL/GenBank/DDBJ whole genome shotgun (WGS) entry which is preliminary data.</text>
</comment>
<dbReference type="InterPro" id="IPR058765">
    <property type="entry name" value="NPHP4_C2-like"/>
</dbReference>
<name>A0AAE0KR44_9CHLO</name>
<dbReference type="GO" id="GO:0005856">
    <property type="term" value="C:cytoskeleton"/>
    <property type="evidence" value="ECO:0007669"/>
    <property type="project" value="InterPro"/>
</dbReference>
<dbReference type="Pfam" id="PF26186">
    <property type="entry name" value="NPHP4_C2_3rd"/>
    <property type="match status" value="1"/>
</dbReference>
<dbReference type="Proteomes" id="UP001190700">
    <property type="component" value="Unassembled WGS sequence"/>
</dbReference>
<proteinExistence type="predicted"/>
<gene>
    <name evidence="2" type="ORF">CYMTET_33209</name>
</gene>
<evidence type="ECO:0000313" key="3">
    <source>
        <dbReference type="Proteomes" id="UP001190700"/>
    </source>
</evidence>